<dbReference type="PIRSF" id="PIRSF006485">
    <property type="entry name" value="GTP-binding_EngA"/>
    <property type="match status" value="1"/>
</dbReference>
<dbReference type="KEGG" id="dap:Dacet_2884"/>
<dbReference type="Gene3D" id="3.30.300.20">
    <property type="match status" value="1"/>
</dbReference>
<dbReference type="OrthoDB" id="9805918at2"/>
<dbReference type="SUPFAM" id="SSF52540">
    <property type="entry name" value="P-loop containing nucleoside triphosphate hydrolases"/>
    <property type="match status" value="2"/>
</dbReference>
<keyword evidence="5 8" id="KW-0547">Nucleotide-binding</keyword>
<accession>D4H6G0</accession>
<dbReference type="GO" id="GO:0005525">
    <property type="term" value="F:GTP binding"/>
    <property type="evidence" value="ECO:0007669"/>
    <property type="project" value="UniProtKB-UniRule"/>
</dbReference>
<dbReference type="PaxDb" id="522772-Dacet_2884"/>
<feature type="domain" description="EngA-type G" evidence="11">
    <location>
        <begin position="2"/>
        <end position="165"/>
    </location>
</feature>
<feature type="binding site" evidence="8">
    <location>
        <begin position="55"/>
        <end position="59"/>
    </location>
    <ligand>
        <name>GTP</name>
        <dbReference type="ChEBI" id="CHEBI:37565"/>
        <label>1</label>
    </ligand>
</feature>
<dbReference type="EMBL" id="CP001968">
    <property type="protein sequence ID" value="ADD69634.1"/>
    <property type="molecule type" value="Genomic_DNA"/>
</dbReference>
<dbReference type="InterPro" id="IPR032859">
    <property type="entry name" value="KH_dom-like"/>
</dbReference>
<dbReference type="PANTHER" id="PTHR43834:SF6">
    <property type="entry name" value="GTPASE DER"/>
    <property type="match status" value="1"/>
</dbReference>
<organism evidence="12 13">
    <name type="scientific">Denitrovibrio acetiphilus (strain DSM 12809 / NBRC 114555 / N2460)</name>
    <dbReference type="NCBI Taxonomy" id="522772"/>
    <lineage>
        <taxon>Bacteria</taxon>
        <taxon>Pseudomonadati</taxon>
        <taxon>Deferribacterota</taxon>
        <taxon>Deferribacteres</taxon>
        <taxon>Deferribacterales</taxon>
        <taxon>Geovibrionaceae</taxon>
        <taxon>Denitrovibrio</taxon>
    </lineage>
</organism>
<sequence>MFTVGIIGRPNVGKSTLFNRLAGKRLAIVDDMPGVTRDRIEFTTEWEGEKFRIVDTAGFDLKEELVKKEMQQQFYSALDEADYFILMADGTEGVHPLDEIVIDLLRHKNKPFQLVVNKVDSDSKEDFIYDFYRMGVEHIIAISASHGRNVDMLLDEIIKFIPEGHDTTDPYEGRIKIVVTGRPNVGKSSMINKWLGEERLIVTPIPGTTRDAVDTFFELDGDKYVLIDTAGIRKKKSMFKDKIEKYGYYRWKDAVERADISVCLIDAEEGITERDVKVIADTWEAGRPVILVVNKWDLIEDKDDAAKAFLKDVDYKLQFLNNPSMIFTSTITGKNIYKIFKAAKDLYIEASKRIGTHKLQQIIEEAVYRHQPPVVKNKRIKFYYITQVSILPPEFVVFVNYPDSVHFSYQRFLVNLVREYHGFSGVPVRVHLRKRGETKGENMRDEVKNS</sequence>
<keyword evidence="4 10" id="KW-0677">Repeat</keyword>
<dbReference type="eggNOG" id="COG1160">
    <property type="taxonomic scope" value="Bacteria"/>
</dbReference>
<keyword evidence="6 8" id="KW-0342">GTP-binding</keyword>
<name>D4H6G0_DENA2</name>
<dbReference type="InterPro" id="IPR027417">
    <property type="entry name" value="P-loop_NTPase"/>
</dbReference>
<dbReference type="FunCoup" id="D4H6G0">
    <property type="interactions" value="484"/>
</dbReference>
<dbReference type="PANTHER" id="PTHR43834">
    <property type="entry name" value="GTPASE DER"/>
    <property type="match status" value="1"/>
</dbReference>
<comment type="subunit">
    <text evidence="8">Associates with the 50S ribosomal subunit.</text>
</comment>
<dbReference type="FunFam" id="3.30.300.20:FF:000004">
    <property type="entry name" value="GTPase Der"/>
    <property type="match status" value="1"/>
</dbReference>
<gene>
    <name evidence="8" type="primary">der</name>
    <name evidence="12" type="ordered locus">Dacet_2884</name>
</gene>
<dbReference type="RefSeq" id="WP_013012121.1">
    <property type="nucleotide sequence ID" value="NC_013943.1"/>
</dbReference>
<feature type="domain" description="EngA-type G" evidence="11">
    <location>
        <begin position="175"/>
        <end position="351"/>
    </location>
</feature>
<dbReference type="Gene3D" id="3.40.50.300">
    <property type="entry name" value="P-loop containing nucleotide triphosphate hydrolases"/>
    <property type="match status" value="2"/>
</dbReference>
<dbReference type="GO" id="GO:0042254">
    <property type="term" value="P:ribosome biogenesis"/>
    <property type="evidence" value="ECO:0007669"/>
    <property type="project" value="UniProtKB-KW"/>
</dbReference>
<dbReference type="NCBIfam" id="TIGR03594">
    <property type="entry name" value="GTPase_EngA"/>
    <property type="match status" value="1"/>
</dbReference>
<protein>
    <recommendedName>
        <fullName evidence="2 8">GTPase Der</fullName>
    </recommendedName>
    <alternativeName>
        <fullName evidence="7 8">GTP-binding protein EngA</fullName>
    </alternativeName>
</protein>
<feature type="binding site" evidence="8">
    <location>
        <begin position="181"/>
        <end position="188"/>
    </location>
    <ligand>
        <name>GTP</name>
        <dbReference type="ChEBI" id="CHEBI:37565"/>
        <label>2</label>
    </ligand>
</feature>
<dbReference type="STRING" id="522772.Dacet_2884"/>
<evidence type="ECO:0000256" key="4">
    <source>
        <dbReference type="ARBA" id="ARBA00022737"/>
    </source>
</evidence>
<reference evidence="12 13" key="1">
    <citation type="journal article" date="2010" name="Stand. Genomic Sci.">
        <title>Complete genome sequence of Denitrovibrio acetiphilus type strain (N2460).</title>
        <authorList>
            <person name="Kiss H."/>
            <person name="Lang E."/>
            <person name="Lapidus A."/>
            <person name="Copeland A."/>
            <person name="Nolan M."/>
            <person name="Glavina Del Rio T."/>
            <person name="Chen F."/>
            <person name="Lucas S."/>
            <person name="Tice H."/>
            <person name="Cheng J.F."/>
            <person name="Han C."/>
            <person name="Goodwin L."/>
            <person name="Pitluck S."/>
            <person name="Liolios K."/>
            <person name="Pati A."/>
            <person name="Ivanova N."/>
            <person name="Mavromatis K."/>
            <person name="Chen A."/>
            <person name="Palaniappan K."/>
            <person name="Land M."/>
            <person name="Hauser L."/>
            <person name="Chang Y.J."/>
            <person name="Jeffries C.D."/>
            <person name="Detter J.C."/>
            <person name="Brettin T."/>
            <person name="Spring S."/>
            <person name="Rohde M."/>
            <person name="Goker M."/>
            <person name="Woyke T."/>
            <person name="Bristow J."/>
            <person name="Eisen J.A."/>
            <person name="Markowitz V."/>
            <person name="Hugenholtz P."/>
            <person name="Kyrpides N.C."/>
            <person name="Klenk H.P."/>
        </authorList>
    </citation>
    <scope>NUCLEOTIDE SEQUENCE [LARGE SCALE GENOMIC DNA]</scope>
    <source>
        <strain evidence="13">DSM 12809 / NBRC 114555 / N2460</strain>
    </source>
</reference>
<feature type="binding site" evidence="8">
    <location>
        <begin position="8"/>
        <end position="15"/>
    </location>
    <ligand>
        <name>GTP</name>
        <dbReference type="ChEBI" id="CHEBI:37565"/>
        <label>1</label>
    </ligand>
</feature>
<dbReference type="FunFam" id="3.40.50.300:FF:000057">
    <property type="entry name" value="GTPase Der"/>
    <property type="match status" value="1"/>
</dbReference>
<dbReference type="HAMAP" id="MF_00195">
    <property type="entry name" value="GTPase_Der"/>
    <property type="match status" value="1"/>
</dbReference>
<evidence type="ECO:0000256" key="9">
    <source>
        <dbReference type="PROSITE-ProRule" id="PRU01049"/>
    </source>
</evidence>
<evidence type="ECO:0000256" key="2">
    <source>
        <dbReference type="ARBA" id="ARBA00020953"/>
    </source>
</evidence>
<comment type="function">
    <text evidence="8 10">GTPase that plays an essential role in the late steps of ribosome biogenesis.</text>
</comment>
<evidence type="ECO:0000313" key="13">
    <source>
        <dbReference type="Proteomes" id="UP000002012"/>
    </source>
</evidence>
<dbReference type="PROSITE" id="PS51712">
    <property type="entry name" value="G_ENGA"/>
    <property type="match status" value="2"/>
</dbReference>
<evidence type="ECO:0000256" key="10">
    <source>
        <dbReference type="RuleBase" id="RU004481"/>
    </source>
</evidence>
<keyword evidence="13" id="KW-1185">Reference proteome</keyword>
<dbReference type="CDD" id="cd01895">
    <property type="entry name" value="EngA2"/>
    <property type="match status" value="1"/>
</dbReference>
<dbReference type="HOGENOM" id="CLU_016077_6_2_0"/>
<evidence type="ECO:0000256" key="3">
    <source>
        <dbReference type="ARBA" id="ARBA00022517"/>
    </source>
</evidence>
<comment type="similarity">
    <text evidence="1 8 9 10">Belongs to the TRAFAC class TrmE-Era-EngA-EngB-Septin-like GTPase superfamily. EngA (Der) GTPase family.</text>
</comment>
<dbReference type="Pfam" id="PF01926">
    <property type="entry name" value="MMR_HSR1"/>
    <property type="match status" value="2"/>
</dbReference>
<dbReference type="InParanoid" id="D4H6G0"/>
<dbReference type="AlphaFoldDB" id="D4H6G0"/>
<dbReference type="CDD" id="cd01894">
    <property type="entry name" value="EngA1"/>
    <property type="match status" value="1"/>
</dbReference>
<feature type="binding site" evidence="8">
    <location>
        <begin position="117"/>
        <end position="120"/>
    </location>
    <ligand>
        <name>GTP</name>
        <dbReference type="ChEBI" id="CHEBI:37565"/>
        <label>1</label>
    </ligand>
</feature>
<dbReference type="PRINTS" id="PR00326">
    <property type="entry name" value="GTP1OBG"/>
</dbReference>
<evidence type="ECO:0000256" key="7">
    <source>
        <dbReference type="ARBA" id="ARBA00032345"/>
    </source>
</evidence>
<dbReference type="FunFam" id="3.40.50.300:FF:000040">
    <property type="entry name" value="GTPase Der"/>
    <property type="match status" value="1"/>
</dbReference>
<evidence type="ECO:0000256" key="5">
    <source>
        <dbReference type="ARBA" id="ARBA00022741"/>
    </source>
</evidence>
<proteinExistence type="inferred from homology"/>
<evidence type="ECO:0000259" key="11">
    <source>
        <dbReference type="PROSITE" id="PS51712"/>
    </source>
</evidence>
<evidence type="ECO:0000256" key="1">
    <source>
        <dbReference type="ARBA" id="ARBA00008279"/>
    </source>
</evidence>
<dbReference type="InterPro" id="IPR006073">
    <property type="entry name" value="GTP-bd"/>
</dbReference>
<dbReference type="GO" id="GO:0043022">
    <property type="term" value="F:ribosome binding"/>
    <property type="evidence" value="ECO:0007669"/>
    <property type="project" value="TreeGrafter"/>
</dbReference>
<evidence type="ECO:0000313" key="12">
    <source>
        <dbReference type="EMBL" id="ADD69634.1"/>
    </source>
</evidence>
<dbReference type="InterPro" id="IPR015946">
    <property type="entry name" value="KH_dom-like_a/b"/>
</dbReference>
<dbReference type="InterPro" id="IPR005225">
    <property type="entry name" value="Small_GTP-bd"/>
</dbReference>
<feature type="binding site" evidence="8">
    <location>
        <begin position="228"/>
        <end position="232"/>
    </location>
    <ligand>
        <name>GTP</name>
        <dbReference type="ChEBI" id="CHEBI:37565"/>
        <label>2</label>
    </ligand>
</feature>
<dbReference type="NCBIfam" id="TIGR00231">
    <property type="entry name" value="small_GTP"/>
    <property type="match status" value="2"/>
</dbReference>
<dbReference type="InterPro" id="IPR031166">
    <property type="entry name" value="G_ENGA"/>
</dbReference>
<evidence type="ECO:0000256" key="8">
    <source>
        <dbReference type="HAMAP-Rule" id="MF_00195"/>
    </source>
</evidence>
<keyword evidence="3 8" id="KW-0690">Ribosome biogenesis</keyword>
<feature type="binding site" evidence="8">
    <location>
        <begin position="294"/>
        <end position="297"/>
    </location>
    <ligand>
        <name>GTP</name>
        <dbReference type="ChEBI" id="CHEBI:37565"/>
        <label>2</label>
    </ligand>
</feature>
<dbReference type="Proteomes" id="UP000002012">
    <property type="component" value="Chromosome"/>
</dbReference>
<dbReference type="InterPro" id="IPR016484">
    <property type="entry name" value="GTPase_Der"/>
</dbReference>
<dbReference type="Pfam" id="PF14714">
    <property type="entry name" value="KH_dom-like"/>
    <property type="match status" value="1"/>
</dbReference>
<evidence type="ECO:0000256" key="6">
    <source>
        <dbReference type="ARBA" id="ARBA00023134"/>
    </source>
</evidence>